<proteinExistence type="predicted"/>
<evidence type="ECO:0000313" key="2">
    <source>
        <dbReference type="EMBL" id="KAK8837247.1"/>
    </source>
</evidence>
<keyword evidence="1" id="KW-0732">Signal</keyword>
<protein>
    <submittedName>
        <fullName evidence="2">Uncharacterized protein</fullName>
    </submittedName>
</protein>
<gene>
    <name evidence="2" type="ORF">M9Y10_036677</name>
</gene>
<feature type="chain" id="PRO_5046027176" evidence="1">
    <location>
        <begin position="17"/>
        <end position="178"/>
    </location>
</feature>
<dbReference type="Proteomes" id="UP001470230">
    <property type="component" value="Unassembled WGS sequence"/>
</dbReference>
<feature type="signal peptide" evidence="1">
    <location>
        <begin position="1"/>
        <end position="16"/>
    </location>
</feature>
<organism evidence="2 3">
    <name type="scientific">Tritrichomonas musculus</name>
    <dbReference type="NCBI Taxonomy" id="1915356"/>
    <lineage>
        <taxon>Eukaryota</taxon>
        <taxon>Metamonada</taxon>
        <taxon>Parabasalia</taxon>
        <taxon>Tritrichomonadida</taxon>
        <taxon>Tritrichomonadidae</taxon>
        <taxon>Tritrichomonas</taxon>
    </lineage>
</organism>
<evidence type="ECO:0000256" key="1">
    <source>
        <dbReference type="SAM" id="SignalP"/>
    </source>
</evidence>
<evidence type="ECO:0000313" key="3">
    <source>
        <dbReference type="Proteomes" id="UP001470230"/>
    </source>
</evidence>
<accession>A0ABR2GTH6</accession>
<comment type="caution">
    <text evidence="2">The sequence shown here is derived from an EMBL/GenBank/DDBJ whole genome shotgun (WGS) entry which is preliminary data.</text>
</comment>
<sequence length="178" mass="20863">MTISNFFLLINVRTFGMWTPLMQRIIPTIAYHCQMLVGVENSTYSDLMVKIDSIKKYRNGLQLALIFEVVIVAFITFKFTKRWPKDNDLYLEGYKKFIQKFPGCNDYSIEKWVIWDKIPSIEDIDQRPLLSMSSALSTEENNDDISSRTNINSTNNLNFYSTNTHFTHEEINAYFNNV</sequence>
<dbReference type="EMBL" id="JAPFFF010000060">
    <property type="protein sequence ID" value="KAK8837247.1"/>
    <property type="molecule type" value="Genomic_DNA"/>
</dbReference>
<keyword evidence="3" id="KW-1185">Reference proteome</keyword>
<name>A0ABR2GTH6_9EUKA</name>
<reference evidence="2 3" key="1">
    <citation type="submission" date="2024-04" db="EMBL/GenBank/DDBJ databases">
        <title>Tritrichomonas musculus Genome.</title>
        <authorList>
            <person name="Alves-Ferreira E."/>
            <person name="Grigg M."/>
            <person name="Lorenzi H."/>
            <person name="Galac M."/>
        </authorList>
    </citation>
    <scope>NUCLEOTIDE SEQUENCE [LARGE SCALE GENOMIC DNA]</scope>
    <source>
        <strain evidence="2 3">EAF2021</strain>
    </source>
</reference>